<dbReference type="PANTHER" id="PTHR30029:SF2">
    <property type="entry name" value="STAGE V SPORULATION PROTEIN R"/>
    <property type="match status" value="1"/>
</dbReference>
<evidence type="ECO:0000313" key="3">
    <source>
        <dbReference type="EMBL" id="MFC4310082.1"/>
    </source>
</evidence>
<dbReference type="InterPro" id="IPR007390">
    <property type="entry name" value="Spore_V_R"/>
</dbReference>
<evidence type="ECO:0000313" key="4">
    <source>
        <dbReference type="Proteomes" id="UP001595904"/>
    </source>
</evidence>
<comment type="caution">
    <text evidence="3">The sequence shown here is derived from an EMBL/GenBank/DDBJ whole genome shotgun (WGS) entry which is preliminary data.</text>
</comment>
<reference evidence="4" key="1">
    <citation type="journal article" date="2019" name="Int. J. Syst. Evol. Microbiol.">
        <title>The Global Catalogue of Microorganisms (GCM) 10K type strain sequencing project: providing services to taxonomists for standard genome sequencing and annotation.</title>
        <authorList>
            <consortium name="The Broad Institute Genomics Platform"/>
            <consortium name="The Broad Institute Genome Sequencing Center for Infectious Disease"/>
            <person name="Wu L."/>
            <person name="Ma J."/>
        </authorList>
    </citation>
    <scope>NUCLEOTIDE SEQUENCE [LARGE SCALE GENOMIC DNA]</scope>
    <source>
        <strain evidence="4">CGMCC 1.10759</strain>
    </source>
</reference>
<evidence type="ECO:0000259" key="2">
    <source>
        <dbReference type="Pfam" id="PF04293"/>
    </source>
</evidence>
<dbReference type="PANTHER" id="PTHR30029">
    <property type="entry name" value="STAGE V SPORULATION PROTEIN R"/>
    <property type="match status" value="1"/>
</dbReference>
<name>A0ABV8SSW0_9GAMM</name>
<sequence>MPSTMHTEDWQSHISRIEQLARAQGLKYHPVEFEVVPESFMTEIAIYGLPVRMPHWSFGVRYIYQLIQHRMGLSRLFEVVFPGNPGRAYLAKSNSAAENVLVTAHVLGHADFSANNMLFRRSQDQVGEHIVEQAAAHARQIAMAIEEHGLERVELVLDAALSLEQHIDIDQGLRRPRYPETIAERGPPVNDEFAKRFASLGPDTARPTHSGPAKKAPIPPHPESDLLWFIAQYAPEMEPWERDIFLAVREESFYFYPVFACQIMNEGWASYWHARLLREADFLPAAAYVDAIKCHSDVVRPTATGDNVALATNPYHLGFSIWEKIVESQGLDAARRIMAEDDDFSFVRNHLTHELATELKLFRFKGPATGTLTVQDMDLPSLHEALLHPKYGFGAPRVSAARVHVDGKLELHHDHVTDGRGLDPERARKVLEYVAKVWRRPVSMSTVDNDQRSVEISVSPGLTPNFSR</sequence>
<dbReference type="InterPro" id="IPR056174">
    <property type="entry name" value="SpoVR_N"/>
</dbReference>
<dbReference type="Proteomes" id="UP001595904">
    <property type="component" value="Unassembled WGS sequence"/>
</dbReference>
<dbReference type="Pfam" id="PF04293">
    <property type="entry name" value="SpoVR"/>
    <property type="match status" value="1"/>
</dbReference>
<evidence type="ECO:0000256" key="1">
    <source>
        <dbReference type="SAM" id="MobiDB-lite"/>
    </source>
</evidence>
<feature type="region of interest" description="Disordered" evidence="1">
    <location>
        <begin position="200"/>
        <end position="219"/>
    </location>
</feature>
<feature type="domain" description="SpoVR protein-like N-terminal" evidence="2">
    <location>
        <begin position="8"/>
        <end position="366"/>
    </location>
</feature>
<protein>
    <submittedName>
        <fullName evidence="3">SpoVR family protein</fullName>
    </submittedName>
</protein>
<proteinExistence type="predicted"/>
<dbReference type="RefSeq" id="WP_380597285.1">
    <property type="nucleotide sequence ID" value="NZ_JBHSDU010000003.1"/>
</dbReference>
<accession>A0ABV8SSW0</accession>
<gene>
    <name evidence="3" type="ORF">ACFPN2_13410</name>
</gene>
<keyword evidence="4" id="KW-1185">Reference proteome</keyword>
<organism evidence="3 4">
    <name type="scientific">Steroidobacter flavus</name>
    <dbReference type="NCBI Taxonomy" id="1842136"/>
    <lineage>
        <taxon>Bacteria</taxon>
        <taxon>Pseudomonadati</taxon>
        <taxon>Pseudomonadota</taxon>
        <taxon>Gammaproteobacteria</taxon>
        <taxon>Steroidobacterales</taxon>
        <taxon>Steroidobacteraceae</taxon>
        <taxon>Steroidobacter</taxon>
    </lineage>
</organism>
<dbReference type="EMBL" id="JBHSDU010000003">
    <property type="protein sequence ID" value="MFC4310082.1"/>
    <property type="molecule type" value="Genomic_DNA"/>
</dbReference>